<dbReference type="AlphaFoldDB" id="A0A6S7HBV8"/>
<proteinExistence type="predicted"/>
<sequence length="107" mass="12346">MNELGLAITISLWIATLLILAIGVAFWKTRKKKRRSSESEEEFLSEEFSQIDDEPAVATKVSSVQPTYKPYPITHEVRNISKQLETLVNIYPYDLLERFSSLIEKEI</sequence>
<gene>
    <name evidence="1" type="ORF">PACLA_8A016341</name>
</gene>
<organism evidence="1 2">
    <name type="scientific">Paramuricea clavata</name>
    <name type="common">Red gorgonian</name>
    <name type="synonym">Violescent sea-whip</name>
    <dbReference type="NCBI Taxonomy" id="317549"/>
    <lineage>
        <taxon>Eukaryota</taxon>
        <taxon>Metazoa</taxon>
        <taxon>Cnidaria</taxon>
        <taxon>Anthozoa</taxon>
        <taxon>Octocorallia</taxon>
        <taxon>Malacalcyonacea</taxon>
        <taxon>Plexauridae</taxon>
        <taxon>Paramuricea</taxon>
    </lineage>
</organism>
<comment type="caution">
    <text evidence="1">The sequence shown here is derived from an EMBL/GenBank/DDBJ whole genome shotgun (WGS) entry which is preliminary data.</text>
</comment>
<reference evidence="1" key="1">
    <citation type="submission" date="2020-04" db="EMBL/GenBank/DDBJ databases">
        <authorList>
            <person name="Alioto T."/>
            <person name="Alioto T."/>
            <person name="Gomez Garrido J."/>
        </authorList>
    </citation>
    <scope>NUCLEOTIDE SEQUENCE</scope>
    <source>
        <strain evidence="1">A484AB</strain>
    </source>
</reference>
<accession>A0A6S7HBV8</accession>
<name>A0A6S7HBV8_PARCT</name>
<keyword evidence="2" id="KW-1185">Reference proteome</keyword>
<protein>
    <submittedName>
        <fullName evidence="1">Uncharacterized protein</fullName>
    </submittedName>
</protein>
<dbReference type="EMBL" id="CACRXK020004599">
    <property type="protein sequence ID" value="CAB4003325.1"/>
    <property type="molecule type" value="Genomic_DNA"/>
</dbReference>
<evidence type="ECO:0000313" key="1">
    <source>
        <dbReference type="EMBL" id="CAB4003325.1"/>
    </source>
</evidence>
<dbReference type="Proteomes" id="UP001152795">
    <property type="component" value="Unassembled WGS sequence"/>
</dbReference>
<evidence type="ECO:0000313" key="2">
    <source>
        <dbReference type="Proteomes" id="UP001152795"/>
    </source>
</evidence>